<keyword evidence="2" id="KW-1185">Reference proteome</keyword>
<reference evidence="1 2" key="1">
    <citation type="journal article" date="2019" name="Commun. Biol.">
        <title>The bagworm genome reveals a unique fibroin gene that provides high tensile strength.</title>
        <authorList>
            <person name="Kono N."/>
            <person name="Nakamura H."/>
            <person name="Ohtoshi R."/>
            <person name="Tomita M."/>
            <person name="Numata K."/>
            <person name="Arakawa K."/>
        </authorList>
    </citation>
    <scope>NUCLEOTIDE SEQUENCE [LARGE SCALE GENOMIC DNA]</scope>
</reference>
<dbReference type="EMBL" id="BGZK01000457">
    <property type="protein sequence ID" value="GBP44741.1"/>
    <property type="molecule type" value="Genomic_DNA"/>
</dbReference>
<evidence type="ECO:0000313" key="1">
    <source>
        <dbReference type="EMBL" id="GBP44741.1"/>
    </source>
</evidence>
<organism evidence="1 2">
    <name type="scientific">Eumeta variegata</name>
    <name type="common">Bagworm moth</name>
    <name type="synonym">Eumeta japonica</name>
    <dbReference type="NCBI Taxonomy" id="151549"/>
    <lineage>
        <taxon>Eukaryota</taxon>
        <taxon>Metazoa</taxon>
        <taxon>Ecdysozoa</taxon>
        <taxon>Arthropoda</taxon>
        <taxon>Hexapoda</taxon>
        <taxon>Insecta</taxon>
        <taxon>Pterygota</taxon>
        <taxon>Neoptera</taxon>
        <taxon>Endopterygota</taxon>
        <taxon>Lepidoptera</taxon>
        <taxon>Glossata</taxon>
        <taxon>Ditrysia</taxon>
        <taxon>Tineoidea</taxon>
        <taxon>Psychidae</taxon>
        <taxon>Oiketicinae</taxon>
        <taxon>Eumeta</taxon>
    </lineage>
</organism>
<sequence length="184" mass="20319">MRFQLINPNSPLLLSSKAFPLIVTPDEENLRVDTSNSVQFHNHLERKVQLAFKNLEVPKRARSTSSSIIVYFFIKHMQSDTHTLHLNGRATSAACELPFCPSTTVSTVFGIPKSKFITTAEPRVESVTSGSFRPGSPALRRSRGAAAASALRIHSSCPAYLLVPSAADLRVIRQRRVPCGYVTR</sequence>
<protein>
    <submittedName>
        <fullName evidence="1">Uncharacterized protein</fullName>
    </submittedName>
</protein>
<dbReference type="AlphaFoldDB" id="A0A4C1W0Z4"/>
<proteinExistence type="predicted"/>
<gene>
    <name evidence="1" type="ORF">EVAR_81509_1</name>
</gene>
<accession>A0A4C1W0Z4</accession>
<dbReference type="Proteomes" id="UP000299102">
    <property type="component" value="Unassembled WGS sequence"/>
</dbReference>
<name>A0A4C1W0Z4_EUMVA</name>
<evidence type="ECO:0000313" key="2">
    <source>
        <dbReference type="Proteomes" id="UP000299102"/>
    </source>
</evidence>
<comment type="caution">
    <text evidence="1">The sequence shown here is derived from an EMBL/GenBank/DDBJ whole genome shotgun (WGS) entry which is preliminary data.</text>
</comment>